<dbReference type="Proteomes" id="UP001470230">
    <property type="component" value="Unassembled WGS sequence"/>
</dbReference>
<accession>A0ABR2L1M5</accession>
<gene>
    <name evidence="2" type="ORF">M9Y10_014028</name>
</gene>
<evidence type="ECO:0000313" key="2">
    <source>
        <dbReference type="EMBL" id="KAK8896135.1"/>
    </source>
</evidence>
<evidence type="ECO:0000256" key="1">
    <source>
        <dbReference type="SAM" id="Coils"/>
    </source>
</evidence>
<keyword evidence="1" id="KW-0175">Coiled coil</keyword>
<evidence type="ECO:0000313" key="3">
    <source>
        <dbReference type="Proteomes" id="UP001470230"/>
    </source>
</evidence>
<organism evidence="2 3">
    <name type="scientific">Tritrichomonas musculus</name>
    <dbReference type="NCBI Taxonomy" id="1915356"/>
    <lineage>
        <taxon>Eukaryota</taxon>
        <taxon>Metamonada</taxon>
        <taxon>Parabasalia</taxon>
        <taxon>Tritrichomonadida</taxon>
        <taxon>Tritrichomonadidae</taxon>
        <taxon>Tritrichomonas</taxon>
    </lineage>
</organism>
<feature type="coiled-coil region" evidence="1">
    <location>
        <begin position="197"/>
        <end position="259"/>
    </location>
</feature>
<proteinExistence type="predicted"/>
<protein>
    <submittedName>
        <fullName evidence="2">Uncharacterized protein</fullName>
    </submittedName>
</protein>
<comment type="caution">
    <text evidence="2">The sequence shown here is derived from an EMBL/GenBank/DDBJ whole genome shotgun (WGS) entry which is preliminary data.</text>
</comment>
<keyword evidence="3" id="KW-1185">Reference proteome</keyword>
<name>A0ABR2L1M5_9EUKA</name>
<sequence length="264" mass="30637">MEYVKDAQNTVNHFYEKEEDFIDSIQQSLKECLTPASSNVSPEMFEMKKLYKYQHYDMEKETGKLDAHEVDRSDINITFNLSNLSSIIRDDHLNYYFNDDEKFRRSICRYINEPTALAIIDRAYSEAKVSYEDNMKCPATPLLKNQKRAAALRKKLNKKLSMNPHLLEEQEEISPGKFNTTPKRTDSFKKDDVTRKIQEINRDLKLIKGTNEELQKQISLIEKAKASLDLEKGSIDVAVQFETKRLAEAKAKLNELQLASANQK</sequence>
<dbReference type="EMBL" id="JAPFFF010000002">
    <property type="protein sequence ID" value="KAK8896135.1"/>
    <property type="molecule type" value="Genomic_DNA"/>
</dbReference>
<reference evidence="2 3" key="1">
    <citation type="submission" date="2024-04" db="EMBL/GenBank/DDBJ databases">
        <title>Tritrichomonas musculus Genome.</title>
        <authorList>
            <person name="Alves-Ferreira E."/>
            <person name="Grigg M."/>
            <person name="Lorenzi H."/>
            <person name="Galac M."/>
        </authorList>
    </citation>
    <scope>NUCLEOTIDE SEQUENCE [LARGE SCALE GENOMIC DNA]</scope>
    <source>
        <strain evidence="2 3">EAF2021</strain>
    </source>
</reference>